<dbReference type="Gene3D" id="1.10.155.10">
    <property type="entry name" value="Chemotaxis receptor methyltransferase CheR, N-terminal domain"/>
    <property type="match status" value="1"/>
</dbReference>
<gene>
    <name evidence="7" type="primary">cheR</name>
    <name evidence="7" type="ORF">BN996_01772</name>
</gene>
<organism evidence="7 8">
    <name type="scientific">Haloferax massiliensis</name>
    <dbReference type="NCBI Taxonomy" id="1476858"/>
    <lineage>
        <taxon>Archaea</taxon>
        <taxon>Methanobacteriati</taxon>
        <taxon>Methanobacteriota</taxon>
        <taxon>Stenosarchaea group</taxon>
        <taxon>Halobacteria</taxon>
        <taxon>Halobacteriales</taxon>
        <taxon>Haloferacaceae</taxon>
        <taxon>Haloferax</taxon>
    </lineage>
</organism>
<dbReference type="GO" id="GO:0008983">
    <property type="term" value="F:protein-glutamate O-methyltransferase activity"/>
    <property type="evidence" value="ECO:0007669"/>
    <property type="project" value="UniProtKB-EC"/>
</dbReference>
<protein>
    <recommendedName>
        <fullName evidence="2">protein-glutamate O-methyltransferase</fullName>
        <ecNumber evidence="2">2.1.1.80</ecNumber>
    </recommendedName>
</protein>
<dbReference type="EC" id="2.1.1.80" evidence="2"/>
<dbReference type="InterPro" id="IPR022642">
    <property type="entry name" value="CheR_C"/>
</dbReference>
<sequence length="280" mass="32311">MPSSSTDDPAFGRLLDYIEDSLRFQTSSYNDAYLDRRISARMRRRRVDDYGSYHDLLTDDEDEQQALLDALSVNVTSFFRNPEVWEALREVLRDLSSRGSRHDPIKVWSAACSDGREAYSLAMLAHDDDRVDERRIEIVGTDIKREILRAARAGEYRASETNDVAEQLDPIGRWERFVDRDDDSFRVKDAVTDMVSFERRDLIREEPPGTFDLVVCRNLFIYINAESKRAVFETLGSAMKPDGYLTIGMTETIPPTCRQQFDPVEKRLRIYRASDTAVGR</sequence>
<keyword evidence="8" id="KW-1185">Reference proteome</keyword>
<dbReference type="InterPro" id="IPR022641">
    <property type="entry name" value="CheR_N"/>
</dbReference>
<dbReference type="PANTHER" id="PTHR24422:SF10">
    <property type="entry name" value="CHEMOTAXIS PROTEIN METHYLTRANSFERASE 2"/>
    <property type="match status" value="1"/>
</dbReference>
<dbReference type="AlphaFoldDB" id="A0A0D6JRR3"/>
<proteinExistence type="predicted"/>
<keyword evidence="3 7" id="KW-0489">Methyltransferase</keyword>
<dbReference type="Pfam" id="PF03705">
    <property type="entry name" value="CheR_N"/>
    <property type="match status" value="1"/>
</dbReference>
<evidence type="ECO:0000259" key="6">
    <source>
        <dbReference type="PROSITE" id="PS50123"/>
    </source>
</evidence>
<dbReference type="OrthoDB" id="10657at2157"/>
<name>A0A0D6JRR3_9EURY</name>
<dbReference type="Pfam" id="PF01739">
    <property type="entry name" value="CheR"/>
    <property type="match status" value="1"/>
</dbReference>
<dbReference type="GO" id="GO:0032259">
    <property type="term" value="P:methylation"/>
    <property type="evidence" value="ECO:0007669"/>
    <property type="project" value="UniProtKB-KW"/>
</dbReference>
<evidence type="ECO:0000256" key="2">
    <source>
        <dbReference type="ARBA" id="ARBA00012534"/>
    </source>
</evidence>
<evidence type="ECO:0000256" key="4">
    <source>
        <dbReference type="ARBA" id="ARBA00022679"/>
    </source>
</evidence>
<dbReference type="Gene3D" id="3.40.50.150">
    <property type="entry name" value="Vaccinia Virus protein VP39"/>
    <property type="match status" value="1"/>
</dbReference>
<evidence type="ECO:0000256" key="1">
    <source>
        <dbReference type="ARBA" id="ARBA00001541"/>
    </source>
</evidence>
<evidence type="ECO:0000256" key="3">
    <source>
        <dbReference type="ARBA" id="ARBA00022603"/>
    </source>
</evidence>
<dbReference type="PROSITE" id="PS50123">
    <property type="entry name" value="CHER"/>
    <property type="match status" value="1"/>
</dbReference>
<keyword evidence="5" id="KW-0949">S-adenosyl-L-methionine</keyword>
<dbReference type="RefSeq" id="WP_089778295.1">
    <property type="nucleotide sequence ID" value="NZ_CABLRR010000002.1"/>
</dbReference>
<dbReference type="SUPFAM" id="SSF53335">
    <property type="entry name" value="S-adenosyl-L-methionine-dependent methyltransferases"/>
    <property type="match status" value="1"/>
</dbReference>
<dbReference type="SMART" id="SM00138">
    <property type="entry name" value="MeTrc"/>
    <property type="match status" value="1"/>
</dbReference>
<evidence type="ECO:0000256" key="5">
    <source>
        <dbReference type="ARBA" id="ARBA00022691"/>
    </source>
</evidence>
<dbReference type="InterPro" id="IPR036804">
    <property type="entry name" value="CheR_N_sf"/>
</dbReference>
<keyword evidence="4 7" id="KW-0808">Transferase</keyword>
<dbReference type="SUPFAM" id="SSF47757">
    <property type="entry name" value="Chemotaxis receptor methyltransferase CheR, N-terminal domain"/>
    <property type="match status" value="1"/>
</dbReference>
<dbReference type="InterPro" id="IPR029063">
    <property type="entry name" value="SAM-dependent_MTases_sf"/>
</dbReference>
<reference evidence="8" key="1">
    <citation type="submission" date="2015-03" db="EMBL/GenBank/DDBJ databases">
        <authorList>
            <person name="Urmite Genomes"/>
        </authorList>
    </citation>
    <scope>NUCLEOTIDE SEQUENCE [LARGE SCALE GENOMIC DNA]</scope>
    <source>
        <strain evidence="8">Arc-Hr</strain>
    </source>
</reference>
<dbReference type="PANTHER" id="PTHR24422">
    <property type="entry name" value="CHEMOTAXIS PROTEIN METHYLTRANSFERASE"/>
    <property type="match status" value="1"/>
</dbReference>
<dbReference type="Proteomes" id="UP000198902">
    <property type="component" value="Unassembled WGS sequence"/>
</dbReference>
<feature type="domain" description="CheR-type methyltransferase" evidence="6">
    <location>
        <begin position="1"/>
        <end position="274"/>
    </location>
</feature>
<dbReference type="InterPro" id="IPR000780">
    <property type="entry name" value="CheR_MeTrfase"/>
</dbReference>
<evidence type="ECO:0000313" key="7">
    <source>
        <dbReference type="EMBL" id="CQR50295.1"/>
    </source>
</evidence>
<dbReference type="EMBL" id="CSTE01000002">
    <property type="protein sequence ID" value="CQR50295.1"/>
    <property type="molecule type" value="Genomic_DNA"/>
</dbReference>
<comment type="catalytic activity">
    <reaction evidence="1">
        <text>L-glutamyl-[protein] + S-adenosyl-L-methionine = [protein]-L-glutamate 5-O-methyl ester + S-adenosyl-L-homocysteine</text>
        <dbReference type="Rhea" id="RHEA:24452"/>
        <dbReference type="Rhea" id="RHEA-COMP:10208"/>
        <dbReference type="Rhea" id="RHEA-COMP:10311"/>
        <dbReference type="ChEBI" id="CHEBI:29973"/>
        <dbReference type="ChEBI" id="CHEBI:57856"/>
        <dbReference type="ChEBI" id="CHEBI:59789"/>
        <dbReference type="ChEBI" id="CHEBI:82795"/>
        <dbReference type="EC" id="2.1.1.80"/>
    </reaction>
</comment>
<dbReference type="PRINTS" id="PR00996">
    <property type="entry name" value="CHERMTFRASE"/>
</dbReference>
<dbReference type="InterPro" id="IPR050903">
    <property type="entry name" value="Bact_Chemotaxis_MeTrfase"/>
</dbReference>
<evidence type="ECO:0000313" key="8">
    <source>
        <dbReference type="Proteomes" id="UP000198902"/>
    </source>
</evidence>
<accession>A0A0D6JRR3</accession>